<dbReference type="SUPFAM" id="SSF50249">
    <property type="entry name" value="Nucleic acid-binding proteins"/>
    <property type="match status" value="3"/>
</dbReference>
<dbReference type="InterPro" id="IPR012340">
    <property type="entry name" value="NA-bd_OB-fold"/>
</dbReference>
<dbReference type="Gene3D" id="2.40.50.140">
    <property type="entry name" value="Nucleic acid-binding proteins"/>
    <property type="match status" value="3"/>
</dbReference>
<keyword evidence="5" id="KW-0238">DNA-binding</keyword>
<keyword evidence="2" id="KW-0479">Metal-binding</keyword>
<evidence type="ECO:0000256" key="1">
    <source>
        <dbReference type="ARBA" id="ARBA00005690"/>
    </source>
</evidence>
<dbReference type="Pfam" id="PF02721">
    <property type="entry name" value="DUF223"/>
    <property type="match status" value="1"/>
</dbReference>
<dbReference type="CDD" id="cd04480">
    <property type="entry name" value="RPA1_DBD_A_like"/>
    <property type="match status" value="1"/>
</dbReference>
<evidence type="ECO:0000256" key="2">
    <source>
        <dbReference type="ARBA" id="ARBA00022723"/>
    </source>
</evidence>
<keyword evidence="4" id="KW-0862">Zinc</keyword>
<evidence type="ECO:0000259" key="8">
    <source>
        <dbReference type="Pfam" id="PF08646"/>
    </source>
</evidence>
<dbReference type="Proteomes" id="UP000694864">
    <property type="component" value="Chromosome 13"/>
</dbReference>
<dbReference type="PANTHER" id="PTHR47165">
    <property type="entry name" value="OS03G0429900 PROTEIN"/>
    <property type="match status" value="1"/>
</dbReference>
<accession>A0ABM0VIB3</accession>
<reference evidence="9" key="1">
    <citation type="journal article" date="2014" name="Nat. Commun.">
        <title>The emerging biofuel crop Camelina sativa retains a highly undifferentiated hexaploid genome structure.</title>
        <authorList>
            <person name="Kagale S."/>
            <person name="Koh C."/>
            <person name="Nixon J."/>
            <person name="Bollina V."/>
            <person name="Clarke W.E."/>
            <person name="Tuteja R."/>
            <person name="Spillane C."/>
            <person name="Robinson S.J."/>
            <person name="Links M.G."/>
            <person name="Clarke C."/>
            <person name="Higgins E.E."/>
            <person name="Huebert T."/>
            <person name="Sharpe A.G."/>
            <person name="Parkin I.A."/>
        </authorList>
    </citation>
    <scope>NUCLEOTIDE SEQUENCE [LARGE SCALE GENOMIC DNA]</scope>
    <source>
        <strain evidence="9">cv. DH55</strain>
    </source>
</reference>
<dbReference type="PANTHER" id="PTHR47165:SF4">
    <property type="entry name" value="OS03G0429900 PROTEIN"/>
    <property type="match status" value="1"/>
</dbReference>
<evidence type="ECO:0000256" key="3">
    <source>
        <dbReference type="ARBA" id="ARBA00022771"/>
    </source>
</evidence>
<dbReference type="InterPro" id="IPR003871">
    <property type="entry name" value="RFA1B/D_OB_1st"/>
</dbReference>
<feature type="domain" description="Replication protein A 70 kDa DNA-binding subunit B/D first OB fold" evidence="7">
    <location>
        <begin position="8"/>
        <end position="106"/>
    </location>
</feature>
<dbReference type="CDD" id="cd04481">
    <property type="entry name" value="RPA1_DBD_B_like"/>
    <property type="match status" value="1"/>
</dbReference>
<organism evidence="9 10">
    <name type="scientific">Camelina sativa</name>
    <name type="common">False flax</name>
    <name type="synonym">Myagrum sativum</name>
    <dbReference type="NCBI Taxonomy" id="90675"/>
    <lineage>
        <taxon>Eukaryota</taxon>
        <taxon>Viridiplantae</taxon>
        <taxon>Streptophyta</taxon>
        <taxon>Embryophyta</taxon>
        <taxon>Tracheophyta</taxon>
        <taxon>Spermatophyta</taxon>
        <taxon>Magnoliopsida</taxon>
        <taxon>eudicotyledons</taxon>
        <taxon>Gunneridae</taxon>
        <taxon>Pentapetalae</taxon>
        <taxon>rosids</taxon>
        <taxon>malvids</taxon>
        <taxon>Brassicales</taxon>
        <taxon>Brassicaceae</taxon>
        <taxon>Camelineae</taxon>
        <taxon>Camelina</taxon>
    </lineage>
</organism>
<evidence type="ECO:0000259" key="7">
    <source>
        <dbReference type="Pfam" id="PF02721"/>
    </source>
</evidence>
<gene>
    <name evidence="10" type="primary">LOC104738071</name>
</gene>
<name>A0ABM0VIB3_CAMSA</name>
<evidence type="ECO:0000313" key="9">
    <source>
        <dbReference type="Proteomes" id="UP000694864"/>
    </source>
</evidence>
<proteinExistence type="inferred from homology"/>
<dbReference type="RefSeq" id="XP_010456610.1">
    <property type="nucleotide sequence ID" value="XM_010458308.1"/>
</dbReference>
<dbReference type="InterPro" id="IPR013955">
    <property type="entry name" value="Rep_factor-A_C"/>
</dbReference>
<keyword evidence="3" id="KW-0863">Zinc-finger</keyword>
<keyword evidence="9" id="KW-1185">Reference proteome</keyword>
<evidence type="ECO:0000256" key="6">
    <source>
        <dbReference type="SAM" id="MobiDB-lite"/>
    </source>
</evidence>
<dbReference type="Pfam" id="PF08646">
    <property type="entry name" value="Rep_fac-A_C"/>
    <property type="match status" value="1"/>
</dbReference>
<evidence type="ECO:0000256" key="4">
    <source>
        <dbReference type="ARBA" id="ARBA00022833"/>
    </source>
</evidence>
<evidence type="ECO:0000256" key="5">
    <source>
        <dbReference type="ARBA" id="ARBA00023125"/>
    </source>
</evidence>
<dbReference type="CDD" id="cd04476">
    <property type="entry name" value="RPA1_DBD_C"/>
    <property type="match status" value="1"/>
</dbReference>
<feature type="region of interest" description="Disordered" evidence="6">
    <location>
        <begin position="479"/>
        <end position="499"/>
    </location>
</feature>
<feature type="domain" description="Replication factor A C-terminal" evidence="8">
    <location>
        <begin position="288"/>
        <end position="422"/>
    </location>
</feature>
<sequence>MASNLAVTDLASIKPFKTVWKVQIKIIHSWQQYTSYSGETLEMVLADVSGTLIHATVKKQQLHKFQRMIVPGQWRIIEDFSLTKATGKFRVTKHAYRMFLLNTSIIVPCASLSDDIYLHLVDFQTIHNEPSLNENILIDVIGQVVNVGEMKTHEVDNKFKKKLEFELKDTRDERLACTLWGKFAENMLAACENNRLNRLICLLRFAKVNSLKGQRSVSNAFEMSLLLIDPALPPIAYFLANLPNDGLALTIQQVGPKEDPKVKKAESYKRVPAKTIAELLEYKQEGKFRIMCAVYAIDTEFAWYYFVCSKCNTTCYNVPKEENEDLKKNKKTMFWCSGCNNNHSNVEPRFRLILCVMDSTAQTKFMLFENHAYSLIQQSSLQLLNGHFDEIVDPKNIPKEIQNLVGKTFQFVVSIEKDNIKEGSDTYKVGHVFVGLEVEEDDTIEHSVGDDDLTTLVSANKWLRQCRHSISFHYTFSKRKDDESDDTSNNSSSSKQACLGSITRAIEDEHVDDDGRSLRSG</sequence>
<evidence type="ECO:0000313" key="10">
    <source>
        <dbReference type="RefSeq" id="XP_010456610.1"/>
    </source>
</evidence>
<comment type="similarity">
    <text evidence="1">Belongs to the replication factor A protein 1 family.</text>
</comment>
<reference evidence="10" key="2">
    <citation type="submission" date="2025-08" db="UniProtKB">
        <authorList>
            <consortium name="RefSeq"/>
        </authorList>
    </citation>
    <scope>IDENTIFICATION</scope>
    <source>
        <tissue evidence="10">Leaf</tissue>
    </source>
</reference>
<protein>
    <submittedName>
        <fullName evidence="10">Uncharacterized protein LOC104738071</fullName>
    </submittedName>
</protein>
<dbReference type="InterPro" id="IPR047192">
    <property type="entry name" value="Euk_RPA1_DBD_C"/>
</dbReference>
<dbReference type="GeneID" id="104738071"/>